<evidence type="ECO:0000313" key="2">
    <source>
        <dbReference type="EMBL" id="EME86995.1"/>
    </source>
</evidence>
<reference evidence="2 3" key="1">
    <citation type="journal article" date="2012" name="PLoS Pathog.">
        <title>Diverse lifestyles and strategies of plant pathogenesis encoded in the genomes of eighteen Dothideomycetes fungi.</title>
        <authorList>
            <person name="Ohm R.A."/>
            <person name="Feau N."/>
            <person name="Henrissat B."/>
            <person name="Schoch C.L."/>
            <person name="Horwitz B.A."/>
            <person name="Barry K.W."/>
            <person name="Condon B.J."/>
            <person name="Copeland A.C."/>
            <person name="Dhillon B."/>
            <person name="Glaser F."/>
            <person name="Hesse C.N."/>
            <person name="Kosti I."/>
            <person name="LaButti K."/>
            <person name="Lindquist E.A."/>
            <person name="Lucas S."/>
            <person name="Salamov A.A."/>
            <person name="Bradshaw R.E."/>
            <person name="Ciuffetti L."/>
            <person name="Hamelin R.C."/>
            <person name="Kema G.H.J."/>
            <person name="Lawrence C."/>
            <person name="Scott J.A."/>
            <person name="Spatafora J.W."/>
            <person name="Turgeon B.G."/>
            <person name="de Wit P.J.G.M."/>
            <person name="Zhong S."/>
            <person name="Goodwin S.B."/>
            <person name="Grigoriev I.V."/>
        </authorList>
    </citation>
    <scope>NUCLEOTIDE SEQUENCE [LARGE SCALE GENOMIC DNA]</scope>
    <source>
        <strain evidence="2 3">CIRAD86</strain>
    </source>
</reference>
<dbReference type="STRING" id="383855.M2ZAX3"/>
<dbReference type="KEGG" id="pfj:MYCFIDRAFT_202723"/>
<gene>
    <name evidence="2" type="ORF">MYCFIDRAFT_202723</name>
</gene>
<feature type="compositionally biased region" description="Basic and acidic residues" evidence="1">
    <location>
        <begin position="140"/>
        <end position="161"/>
    </location>
</feature>
<dbReference type="RefSeq" id="XP_007924075.1">
    <property type="nucleotide sequence ID" value="XM_007925884.1"/>
</dbReference>
<dbReference type="VEuPathDB" id="FungiDB:MYCFIDRAFT_202723"/>
<evidence type="ECO:0000313" key="3">
    <source>
        <dbReference type="Proteomes" id="UP000016932"/>
    </source>
</evidence>
<dbReference type="eggNOG" id="KOG4197">
    <property type="taxonomic scope" value="Eukaryota"/>
</dbReference>
<evidence type="ECO:0000256" key="1">
    <source>
        <dbReference type="SAM" id="MobiDB-lite"/>
    </source>
</evidence>
<dbReference type="EMBL" id="KB446556">
    <property type="protein sequence ID" value="EME86995.1"/>
    <property type="molecule type" value="Genomic_DNA"/>
</dbReference>
<dbReference type="HOGENOM" id="CLU_1533229_0_0_1"/>
<keyword evidence="3" id="KW-1185">Reference proteome</keyword>
<proteinExistence type="predicted"/>
<sequence>MISNFPGWRPIPIVSRHGSRRGERAESMQYMRKRYFPTEQLVPEYRTMLYLGRALIDIKRLEAGWSPDSVNFTPLTDSNDPGTQKLAQNLKRLVGTERQIRANAPRTVEAVESIPRVDRDRLQRRVLWGEDWRRRIPSRQKNEFTRRVTRERRAERQARDHDEDDATQANKEGFR</sequence>
<organism evidence="2 3">
    <name type="scientific">Pseudocercospora fijiensis (strain CIRAD86)</name>
    <name type="common">Black leaf streak disease fungus</name>
    <name type="synonym">Mycosphaerella fijiensis</name>
    <dbReference type="NCBI Taxonomy" id="383855"/>
    <lineage>
        <taxon>Eukaryota</taxon>
        <taxon>Fungi</taxon>
        <taxon>Dikarya</taxon>
        <taxon>Ascomycota</taxon>
        <taxon>Pezizomycotina</taxon>
        <taxon>Dothideomycetes</taxon>
        <taxon>Dothideomycetidae</taxon>
        <taxon>Mycosphaerellales</taxon>
        <taxon>Mycosphaerellaceae</taxon>
        <taxon>Pseudocercospora</taxon>
    </lineage>
</organism>
<dbReference type="Proteomes" id="UP000016932">
    <property type="component" value="Unassembled WGS sequence"/>
</dbReference>
<dbReference type="GeneID" id="19336065"/>
<dbReference type="OrthoDB" id="185373at2759"/>
<accession>M2ZAX3</accession>
<name>M2ZAX3_PSEFD</name>
<protein>
    <submittedName>
        <fullName evidence="2">Uncharacterized protein</fullName>
    </submittedName>
</protein>
<feature type="region of interest" description="Disordered" evidence="1">
    <location>
        <begin position="140"/>
        <end position="175"/>
    </location>
</feature>
<dbReference type="AlphaFoldDB" id="M2ZAX3"/>